<evidence type="ECO:0000256" key="4">
    <source>
        <dbReference type="ARBA" id="ARBA00022989"/>
    </source>
</evidence>
<reference evidence="12" key="1">
    <citation type="journal article" date="2019" name="Int. J. Syst. Evol. Microbiol.">
        <title>The Global Catalogue of Microorganisms (GCM) 10K type strain sequencing project: providing services to taxonomists for standard genome sequencing and annotation.</title>
        <authorList>
            <consortium name="The Broad Institute Genomics Platform"/>
            <consortium name="The Broad Institute Genome Sequencing Center for Infectious Disease"/>
            <person name="Wu L."/>
            <person name="Ma J."/>
        </authorList>
    </citation>
    <scope>NUCLEOTIDE SEQUENCE [LARGE SCALE GENOMIC DNA]</scope>
    <source>
        <strain evidence="12">CCUG 57263</strain>
    </source>
</reference>
<evidence type="ECO:0000256" key="5">
    <source>
        <dbReference type="ARBA" id="ARBA00023136"/>
    </source>
</evidence>
<protein>
    <recommendedName>
        <fullName evidence="10">Fluoride-specific ion channel FluC</fullName>
    </recommendedName>
</protein>
<keyword evidence="10" id="KW-0406">Ion transport</keyword>
<comment type="activity regulation">
    <text evidence="10">Na(+) is not transported, but it plays an essential structural role and its presence is essential for fluoride channel function.</text>
</comment>
<dbReference type="Pfam" id="PF02537">
    <property type="entry name" value="CRCB"/>
    <property type="match status" value="1"/>
</dbReference>
<feature type="binding site" evidence="10">
    <location>
        <position position="88"/>
    </location>
    <ligand>
        <name>Na(+)</name>
        <dbReference type="ChEBI" id="CHEBI:29101"/>
        <note>structural</note>
    </ligand>
</feature>
<accession>A0ABW3D3Q4</accession>
<dbReference type="Proteomes" id="UP001597120">
    <property type="component" value="Unassembled WGS sequence"/>
</dbReference>
<comment type="subcellular location">
    <subcellularLocation>
        <location evidence="1 10">Cell membrane</location>
        <topology evidence="1 10">Multi-pass membrane protein</topology>
    </subcellularLocation>
</comment>
<evidence type="ECO:0000256" key="1">
    <source>
        <dbReference type="ARBA" id="ARBA00004651"/>
    </source>
</evidence>
<keyword evidence="10" id="KW-0813">Transport</keyword>
<dbReference type="InterPro" id="IPR003691">
    <property type="entry name" value="FluC"/>
</dbReference>
<dbReference type="PANTHER" id="PTHR28259:SF1">
    <property type="entry name" value="FLUORIDE EXPORT PROTEIN 1-RELATED"/>
    <property type="match status" value="1"/>
</dbReference>
<proteinExistence type="inferred from homology"/>
<evidence type="ECO:0000256" key="8">
    <source>
        <dbReference type="ARBA" id="ARBA00035585"/>
    </source>
</evidence>
<evidence type="ECO:0000313" key="12">
    <source>
        <dbReference type="Proteomes" id="UP001597120"/>
    </source>
</evidence>
<sequence length="143" mass="15255">MGANLGRREWTLTCAAVGVAGAAGALARYYLGYGIAMAAGGHSYPGTLAVNLIGCFMLGWLTAWGMNRSLLPFWLMTAAGTGLIGSFTTFSTFSVESIQLLADRQWGTAAIYFLSSLWGGLAAAWAGYRLGNLRSNRRDREDS</sequence>
<feature type="transmembrane region" description="Helical" evidence="10">
    <location>
        <begin position="43"/>
        <end position="63"/>
    </location>
</feature>
<comment type="caution">
    <text evidence="11">The sequence shown here is derived from an EMBL/GenBank/DDBJ whole genome shotgun (WGS) entry which is preliminary data.</text>
</comment>
<keyword evidence="10" id="KW-0479">Metal-binding</keyword>
<keyword evidence="6 10" id="KW-0407">Ion channel</keyword>
<dbReference type="EMBL" id="JBHTIU010000008">
    <property type="protein sequence ID" value="MFD0867983.1"/>
    <property type="molecule type" value="Genomic_DNA"/>
</dbReference>
<keyword evidence="10" id="KW-0915">Sodium</keyword>
<organism evidence="11 12">
    <name type="scientific">Paenibacillus residui</name>
    <dbReference type="NCBI Taxonomy" id="629724"/>
    <lineage>
        <taxon>Bacteria</taxon>
        <taxon>Bacillati</taxon>
        <taxon>Bacillota</taxon>
        <taxon>Bacilli</taxon>
        <taxon>Bacillales</taxon>
        <taxon>Paenibacillaceae</taxon>
        <taxon>Paenibacillus</taxon>
    </lineage>
</organism>
<gene>
    <name evidence="10 11" type="primary">crcB</name>
    <name evidence="10" type="synonym">fluC</name>
    <name evidence="11" type="ORF">ACFQ03_02395</name>
</gene>
<keyword evidence="2 10" id="KW-1003">Cell membrane</keyword>
<evidence type="ECO:0000256" key="3">
    <source>
        <dbReference type="ARBA" id="ARBA00022692"/>
    </source>
</evidence>
<dbReference type="RefSeq" id="WP_379285831.1">
    <property type="nucleotide sequence ID" value="NZ_JBHTIU010000008.1"/>
</dbReference>
<keyword evidence="12" id="KW-1185">Reference proteome</keyword>
<evidence type="ECO:0000256" key="9">
    <source>
        <dbReference type="ARBA" id="ARBA00049940"/>
    </source>
</evidence>
<evidence type="ECO:0000256" key="7">
    <source>
        <dbReference type="ARBA" id="ARBA00035120"/>
    </source>
</evidence>
<feature type="transmembrane region" description="Helical" evidence="10">
    <location>
        <begin position="110"/>
        <end position="128"/>
    </location>
</feature>
<comment type="catalytic activity">
    <reaction evidence="8">
        <text>fluoride(in) = fluoride(out)</text>
        <dbReference type="Rhea" id="RHEA:76159"/>
        <dbReference type="ChEBI" id="CHEBI:17051"/>
    </reaction>
    <physiologicalReaction direction="left-to-right" evidence="8">
        <dbReference type="Rhea" id="RHEA:76160"/>
    </physiologicalReaction>
</comment>
<evidence type="ECO:0000313" key="11">
    <source>
        <dbReference type="EMBL" id="MFD0867983.1"/>
    </source>
</evidence>
<feature type="binding site" evidence="10">
    <location>
        <position position="85"/>
    </location>
    <ligand>
        <name>Na(+)</name>
        <dbReference type="ChEBI" id="CHEBI:29101"/>
        <note>structural</note>
    </ligand>
</feature>
<feature type="transmembrane region" description="Helical" evidence="10">
    <location>
        <begin position="12"/>
        <end position="31"/>
    </location>
</feature>
<keyword evidence="3 10" id="KW-0812">Transmembrane</keyword>
<name>A0ABW3D3Q4_9BACL</name>
<evidence type="ECO:0000256" key="6">
    <source>
        <dbReference type="ARBA" id="ARBA00023303"/>
    </source>
</evidence>
<dbReference type="HAMAP" id="MF_00454">
    <property type="entry name" value="FluC"/>
    <property type="match status" value="1"/>
</dbReference>
<keyword evidence="4 10" id="KW-1133">Transmembrane helix</keyword>
<comment type="function">
    <text evidence="9 10">Fluoride-specific ion channel. Important for reducing fluoride concentration in the cell, thus reducing its toxicity.</text>
</comment>
<dbReference type="PANTHER" id="PTHR28259">
    <property type="entry name" value="FLUORIDE EXPORT PROTEIN 1-RELATED"/>
    <property type="match status" value="1"/>
</dbReference>
<comment type="similarity">
    <text evidence="7 10">Belongs to the fluoride channel Fluc/FEX (TC 1.A.43) family.</text>
</comment>
<keyword evidence="5 10" id="KW-0472">Membrane</keyword>
<evidence type="ECO:0000256" key="10">
    <source>
        <dbReference type="HAMAP-Rule" id="MF_00454"/>
    </source>
</evidence>
<dbReference type="NCBIfam" id="TIGR00494">
    <property type="entry name" value="crcB"/>
    <property type="match status" value="1"/>
</dbReference>
<feature type="transmembrane region" description="Helical" evidence="10">
    <location>
        <begin position="70"/>
        <end position="90"/>
    </location>
</feature>
<evidence type="ECO:0000256" key="2">
    <source>
        <dbReference type="ARBA" id="ARBA00022475"/>
    </source>
</evidence>